<dbReference type="PANTHER" id="PTHR42885">
    <property type="entry name" value="HISTIDINOL-PHOSPHATE AMINOTRANSFERASE-RELATED"/>
    <property type="match status" value="1"/>
</dbReference>
<keyword evidence="12" id="KW-1185">Reference proteome</keyword>
<dbReference type="InterPro" id="IPR015424">
    <property type="entry name" value="PyrdxlP-dep_Trfase"/>
</dbReference>
<dbReference type="GO" id="GO:0008483">
    <property type="term" value="F:transaminase activity"/>
    <property type="evidence" value="ECO:0007669"/>
    <property type="project" value="UniProtKB-KW"/>
</dbReference>
<keyword evidence="5 9" id="KW-0028">Amino-acid biosynthesis</keyword>
<comment type="cofactor">
    <cofactor evidence="1 9">
        <name>pyridoxal 5'-phosphate</name>
        <dbReference type="ChEBI" id="CHEBI:597326"/>
    </cofactor>
</comment>
<comment type="subunit">
    <text evidence="3 9">Homodimer.</text>
</comment>
<evidence type="ECO:0000256" key="9">
    <source>
        <dbReference type="HAMAP-Rule" id="MF_01023"/>
    </source>
</evidence>
<organism evidence="11 12">
    <name type="scientific">Anaeromassilibacillus senegalensis</name>
    <dbReference type="NCBI Taxonomy" id="1673717"/>
    <lineage>
        <taxon>Bacteria</taxon>
        <taxon>Bacillati</taxon>
        <taxon>Bacillota</taxon>
        <taxon>Clostridia</taxon>
        <taxon>Eubacteriales</taxon>
        <taxon>Acutalibacteraceae</taxon>
        <taxon>Anaeromassilibacillus</taxon>
    </lineage>
</organism>
<keyword evidence="4 9" id="KW-0032">Aminotransferase</keyword>
<evidence type="ECO:0000313" key="12">
    <source>
        <dbReference type="Proteomes" id="UP001298681"/>
    </source>
</evidence>
<evidence type="ECO:0000256" key="3">
    <source>
        <dbReference type="ARBA" id="ARBA00011738"/>
    </source>
</evidence>
<dbReference type="Pfam" id="PF00155">
    <property type="entry name" value="Aminotran_1_2"/>
    <property type="match status" value="1"/>
</dbReference>
<evidence type="ECO:0000256" key="6">
    <source>
        <dbReference type="ARBA" id="ARBA00022679"/>
    </source>
</evidence>
<evidence type="ECO:0000256" key="7">
    <source>
        <dbReference type="ARBA" id="ARBA00022898"/>
    </source>
</evidence>
<gene>
    <name evidence="9" type="primary">hisC</name>
    <name evidence="11" type="ORF">L0P57_02340</name>
</gene>
<keyword evidence="7 9" id="KW-0663">Pyridoxal phosphate</keyword>
<evidence type="ECO:0000256" key="1">
    <source>
        <dbReference type="ARBA" id="ARBA00001933"/>
    </source>
</evidence>
<dbReference type="HAMAP" id="MF_01023">
    <property type="entry name" value="HisC_aminotrans_2"/>
    <property type="match status" value="1"/>
</dbReference>
<comment type="caution">
    <text evidence="11">The sequence shown here is derived from an EMBL/GenBank/DDBJ whole genome shotgun (WGS) entry which is preliminary data.</text>
</comment>
<feature type="domain" description="Aminotransferase class I/classII large" evidence="10">
    <location>
        <begin position="24"/>
        <end position="344"/>
    </location>
</feature>
<evidence type="ECO:0000256" key="2">
    <source>
        <dbReference type="ARBA" id="ARBA00007970"/>
    </source>
</evidence>
<comment type="similarity">
    <text evidence="2 9">Belongs to the class-II pyridoxal-phosphate-dependent aminotransferase family. Histidinol-phosphate aminotransferase subfamily.</text>
</comment>
<dbReference type="Gene3D" id="3.40.640.10">
    <property type="entry name" value="Type I PLP-dependent aspartate aminotransferase-like (Major domain)"/>
    <property type="match status" value="1"/>
</dbReference>
<keyword evidence="6 9" id="KW-0808">Transferase</keyword>
<protein>
    <recommendedName>
        <fullName evidence="9">Histidinol-phosphate aminotransferase</fullName>
        <ecNumber evidence="9">2.6.1.9</ecNumber>
    </recommendedName>
    <alternativeName>
        <fullName evidence="9">Imidazole acetol-phosphate transaminase</fullName>
    </alternativeName>
</protein>
<name>A0ABS9MG70_9FIRM</name>
<dbReference type="Gene3D" id="3.90.1150.10">
    <property type="entry name" value="Aspartate Aminotransferase, domain 1"/>
    <property type="match status" value="1"/>
</dbReference>
<dbReference type="InterPro" id="IPR015421">
    <property type="entry name" value="PyrdxlP-dep_Trfase_major"/>
</dbReference>
<dbReference type="RefSeq" id="WP_237966361.1">
    <property type="nucleotide sequence ID" value="NZ_JAKNHQ010000002.1"/>
</dbReference>
<dbReference type="PANTHER" id="PTHR42885:SF2">
    <property type="entry name" value="HISTIDINOL-PHOSPHATE AMINOTRANSFERASE"/>
    <property type="match status" value="1"/>
</dbReference>
<reference evidence="11 12" key="1">
    <citation type="submission" date="2022-01" db="EMBL/GenBank/DDBJ databases">
        <title>Collection of gut derived symbiotic bacterial strains cultured from healthy donors.</title>
        <authorList>
            <person name="Lin H."/>
            <person name="Kohout C."/>
            <person name="Waligurski E."/>
            <person name="Pamer E.G."/>
        </authorList>
    </citation>
    <scope>NUCLEOTIDE SEQUENCE [LARGE SCALE GENOMIC DNA]</scope>
    <source>
        <strain evidence="11 12">DFI.7.58</strain>
    </source>
</reference>
<dbReference type="EC" id="2.6.1.9" evidence="9"/>
<accession>A0ABS9MG70</accession>
<comment type="catalytic activity">
    <reaction evidence="9">
        <text>L-histidinol phosphate + 2-oxoglutarate = 3-(imidazol-4-yl)-2-oxopropyl phosphate + L-glutamate</text>
        <dbReference type="Rhea" id="RHEA:23744"/>
        <dbReference type="ChEBI" id="CHEBI:16810"/>
        <dbReference type="ChEBI" id="CHEBI:29985"/>
        <dbReference type="ChEBI" id="CHEBI:57766"/>
        <dbReference type="ChEBI" id="CHEBI:57980"/>
        <dbReference type="EC" id="2.6.1.9"/>
    </reaction>
</comment>
<dbReference type="InterPro" id="IPR015422">
    <property type="entry name" value="PyrdxlP-dep_Trfase_small"/>
</dbReference>
<evidence type="ECO:0000259" key="10">
    <source>
        <dbReference type="Pfam" id="PF00155"/>
    </source>
</evidence>
<dbReference type="Proteomes" id="UP001298681">
    <property type="component" value="Unassembled WGS sequence"/>
</dbReference>
<sequence>MPYTLNDKLKDLKPYDPISGDYSIRLDANESFLELPIELLEKAQYAMADIAFNRYPDPNATELCESFGAYYGIDPALVTAGNGSDEWLFIIASSFLMRGDKILTVEPDFSMYRFYGFLAEAESVVYQKKEDLTIDVDALIAAVNESGAKVVLFSNPCNPTSLGLRREEVRKLITSVSALVVLDEAYMDFWDQSLLGEVAQYDNLIILRTCSKAFGMAAVRLGFAAANPKLTQTLRAVKSPYNVNSVSQKIGALVMNEPELLQQALGEIILSRKALQASLKELESKYPDQLYVYDSCTNFVLVRMPRAKEVFEGLLERGIAVRFMGDTLRITAGSAEENAQLLKNLESLLSSSTNP</sequence>
<keyword evidence="8 9" id="KW-0368">Histidine biosynthesis</keyword>
<comment type="pathway">
    <text evidence="9">Amino-acid biosynthesis; L-histidine biosynthesis; L-histidine from 5-phospho-alpha-D-ribose 1-diphosphate: step 7/9.</text>
</comment>
<evidence type="ECO:0000256" key="4">
    <source>
        <dbReference type="ARBA" id="ARBA00022576"/>
    </source>
</evidence>
<dbReference type="CDD" id="cd00609">
    <property type="entry name" value="AAT_like"/>
    <property type="match status" value="1"/>
</dbReference>
<dbReference type="InterPro" id="IPR004839">
    <property type="entry name" value="Aminotransferase_I/II_large"/>
</dbReference>
<evidence type="ECO:0000313" key="11">
    <source>
        <dbReference type="EMBL" id="MCG4609784.1"/>
    </source>
</evidence>
<dbReference type="SUPFAM" id="SSF53383">
    <property type="entry name" value="PLP-dependent transferases"/>
    <property type="match status" value="1"/>
</dbReference>
<feature type="modified residue" description="N6-(pyridoxal phosphate)lysine" evidence="9">
    <location>
        <position position="212"/>
    </location>
</feature>
<evidence type="ECO:0000256" key="8">
    <source>
        <dbReference type="ARBA" id="ARBA00023102"/>
    </source>
</evidence>
<evidence type="ECO:0000256" key="5">
    <source>
        <dbReference type="ARBA" id="ARBA00022605"/>
    </source>
</evidence>
<dbReference type="EMBL" id="JAKNHQ010000002">
    <property type="protein sequence ID" value="MCG4609784.1"/>
    <property type="molecule type" value="Genomic_DNA"/>
</dbReference>
<dbReference type="InterPro" id="IPR005861">
    <property type="entry name" value="HisP_aminotrans"/>
</dbReference>
<proteinExistence type="inferred from homology"/>